<proteinExistence type="predicted"/>
<dbReference type="SUPFAM" id="SSF101912">
    <property type="entry name" value="Sema domain"/>
    <property type="match status" value="1"/>
</dbReference>
<organism evidence="6 7">
    <name type="scientific">Neolamprologus brichardi</name>
    <name type="common">Fairy cichlid</name>
    <name type="synonym">Lamprologus brichardi</name>
    <dbReference type="NCBI Taxonomy" id="32507"/>
    <lineage>
        <taxon>Eukaryota</taxon>
        <taxon>Metazoa</taxon>
        <taxon>Chordata</taxon>
        <taxon>Craniata</taxon>
        <taxon>Vertebrata</taxon>
        <taxon>Euteleostomi</taxon>
        <taxon>Actinopterygii</taxon>
        <taxon>Neopterygii</taxon>
        <taxon>Teleostei</taxon>
        <taxon>Neoteleostei</taxon>
        <taxon>Acanthomorphata</taxon>
        <taxon>Ovalentaria</taxon>
        <taxon>Cichlomorphae</taxon>
        <taxon>Cichliformes</taxon>
        <taxon>Cichlidae</taxon>
        <taxon>African cichlids</taxon>
        <taxon>Pseudocrenilabrinae</taxon>
        <taxon>Lamprologini</taxon>
        <taxon>Neolamprologus</taxon>
    </lineage>
</organism>
<dbReference type="InterPro" id="IPR015943">
    <property type="entry name" value="WD40/YVTN_repeat-like_dom_sf"/>
</dbReference>
<accession>A0A3Q4I0D2</accession>
<evidence type="ECO:0000256" key="1">
    <source>
        <dbReference type="ARBA" id="ARBA00023157"/>
    </source>
</evidence>
<dbReference type="GO" id="GO:0045499">
    <property type="term" value="F:chemorepellent activity"/>
    <property type="evidence" value="ECO:0007669"/>
    <property type="project" value="TreeGrafter"/>
</dbReference>
<dbReference type="GO" id="GO:0030215">
    <property type="term" value="F:semaphorin receptor binding"/>
    <property type="evidence" value="ECO:0007669"/>
    <property type="project" value="InterPro"/>
</dbReference>
<dbReference type="InterPro" id="IPR016201">
    <property type="entry name" value="PSI"/>
</dbReference>
<dbReference type="GO" id="GO:0007411">
    <property type="term" value="P:axon guidance"/>
    <property type="evidence" value="ECO:0007669"/>
    <property type="project" value="TreeGrafter"/>
</dbReference>
<comment type="caution">
    <text evidence="3">Lacks conserved residue(s) required for the propagation of feature annotation.</text>
</comment>
<dbReference type="Pfam" id="PF01403">
    <property type="entry name" value="Sema"/>
    <property type="match status" value="1"/>
</dbReference>
<dbReference type="AlphaFoldDB" id="A0A3Q4I0D2"/>
<dbReference type="GO" id="GO:0038191">
    <property type="term" value="F:neuropilin binding"/>
    <property type="evidence" value="ECO:0007669"/>
    <property type="project" value="Ensembl"/>
</dbReference>
<dbReference type="Gene3D" id="2.130.10.10">
    <property type="entry name" value="YVTN repeat-like/Quinoprotein amine dehydrogenase"/>
    <property type="match status" value="1"/>
</dbReference>
<evidence type="ECO:0000259" key="5">
    <source>
        <dbReference type="PROSITE" id="PS51004"/>
    </source>
</evidence>
<evidence type="ECO:0000256" key="2">
    <source>
        <dbReference type="ARBA" id="ARBA00023180"/>
    </source>
</evidence>
<dbReference type="STRING" id="32507.ENSNBRP00000029840"/>
<dbReference type="Gene3D" id="3.30.1680.10">
    <property type="entry name" value="ligand-binding face of the semaphorins, domain 2"/>
    <property type="match status" value="1"/>
</dbReference>
<dbReference type="GO" id="GO:0005886">
    <property type="term" value="C:plasma membrane"/>
    <property type="evidence" value="ECO:0007669"/>
    <property type="project" value="TreeGrafter"/>
</dbReference>
<dbReference type="InterPro" id="IPR036352">
    <property type="entry name" value="Semap_dom_sf"/>
</dbReference>
<dbReference type="SUPFAM" id="SSF103575">
    <property type="entry name" value="Plexin repeat"/>
    <property type="match status" value="1"/>
</dbReference>
<dbReference type="SMART" id="SM00423">
    <property type="entry name" value="PSI"/>
    <property type="match status" value="1"/>
</dbReference>
<sequence>MNRTWVFQKHGVSLQPQTMLLDEGHERLYVGAKNALFSLSLDQVNTHHAEVSLVYFLPQECANYIKVLQQYNQTHLLACGTGAFNPICAAVRDRLFALEEESITSGRGRSPYDPNSPCTSALSSKNCSTYHSTPPHLRLKVKEPKFVGSAVIPDNDDRGDDKVYFFFTEREMDAEGVTKAVYSRIGRVCANDQGGQRMLVNRWTSFLKTRLICSVAGPNGIDTHFDELEDVFVLNNKDEKNPEVFCLFSTTSTVFKGYAVCVYHMDDIRAAFNGPFAFRERPEHHWTPYEDRVPYPRPGSCASKVNGGGFSSSKEFPDEVLRFLRSHPVMYNPVLPQHHRPVLLQTEPGRRKLTQIAVDRVQAQDGHYHVLYIGTGIGTVLDCINPYTDTMEEVLLEELEVFRVPYFFAPECESKQQLYVGSEVGLAQVRLHQCDLYGSECADCCLARDPYCAWDGITCSRYYPAGVYPSRRRQDVRHGNAVQLCNGLAKDRLVYGVESNSTLLECVPRSLQAKVLWFFQKGGENHQDPVQYLSRRGVIADAVQVRPPPLHGTAGHAPPQSPSPSPKNTSRATNNICSRFFLFSRVKYILGHQTHSHSAWVYLSQWGAEGISEWNSCCSFIPHGYHSNRL</sequence>
<dbReference type="PROSITE" id="PS51004">
    <property type="entry name" value="SEMA"/>
    <property type="match status" value="1"/>
</dbReference>
<dbReference type="OMA" id="FAPECES"/>
<evidence type="ECO:0000313" key="7">
    <source>
        <dbReference type="Proteomes" id="UP000261580"/>
    </source>
</evidence>
<name>A0A3Q4I0D2_NEOBR</name>
<dbReference type="InterPro" id="IPR001627">
    <property type="entry name" value="Semap_dom"/>
</dbReference>
<evidence type="ECO:0000313" key="6">
    <source>
        <dbReference type="Ensembl" id="ENSNBRP00000029840.1"/>
    </source>
</evidence>
<keyword evidence="7" id="KW-1185">Reference proteome</keyword>
<dbReference type="PANTHER" id="PTHR11036">
    <property type="entry name" value="SEMAPHORIN"/>
    <property type="match status" value="1"/>
</dbReference>
<evidence type="ECO:0000256" key="4">
    <source>
        <dbReference type="SAM" id="MobiDB-lite"/>
    </source>
</evidence>
<protein>
    <submittedName>
        <fullName evidence="6">Sema domain, immunoglobulin domain (Ig), short basic domain, secreted, (semaphorin) 3E</fullName>
    </submittedName>
</protein>
<dbReference type="Ensembl" id="ENSNBRT00000030603.1">
    <property type="protein sequence ID" value="ENSNBRP00000029840.1"/>
    <property type="gene ID" value="ENSNBRG00000022679.1"/>
</dbReference>
<reference evidence="6" key="2">
    <citation type="submission" date="2025-09" db="UniProtKB">
        <authorList>
            <consortium name="Ensembl"/>
        </authorList>
    </citation>
    <scope>IDENTIFICATION</scope>
</reference>
<dbReference type="GO" id="GO:2000289">
    <property type="term" value="P:regulation of photoreceptor cell axon guidance"/>
    <property type="evidence" value="ECO:0007669"/>
    <property type="project" value="Ensembl"/>
</dbReference>
<keyword evidence="1" id="KW-1015">Disulfide bond</keyword>
<dbReference type="Proteomes" id="UP000261580">
    <property type="component" value="Unassembled WGS sequence"/>
</dbReference>
<dbReference type="PANTHER" id="PTHR11036:SF22">
    <property type="entry name" value="SEMAPHORIN-3E"/>
    <property type="match status" value="1"/>
</dbReference>
<dbReference type="GeneTree" id="ENSGT00940000158437"/>
<dbReference type="SMART" id="SM00630">
    <property type="entry name" value="Sema"/>
    <property type="match status" value="1"/>
</dbReference>
<evidence type="ECO:0000256" key="3">
    <source>
        <dbReference type="PROSITE-ProRule" id="PRU00352"/>
    </source>
</evidence>
<dbReference type="GO" id="GO:0002040">
    <property type="term" value="P:sprouting angiogenesis"/>
    <property type="evidence" value="ECO:0007669"/>
    <property type="project" value="Ensembl"/>
</dbReference>
<dbReference type="GO" id="GO:0005615">
    <property type="term" value="C:extracellular space"/>
    <property type="evidence" value="ECO:0007669"/>
    <property type="project" value="TreeGrafter"/>
</dbReference>
<reference evidence="6" key="1">
    <citation type="submission" date="2025-08" db="UniProtKB">
        <authorList>
            <consortium name="Ensembl"/>
        </authorList>
    </citation>
    <scope>IDENTIFICATION</scope>
</reference>
<dbReference type="GO" id="GO:0071526">
    <property type="term" value="P:semaphorin-plexin signaling pathway"/>
    <property type="evidence" value="ECO:0007669"/>
    <property type="project" value="TreeGrafter"/>
</dbReference>
<dbReference type="GO" id="GO:0001755">
    <property type="term" value="P:neural crest cell migration"/>
    <property type="evidence" value="ECO:0007669"/>
    <property type="project" value="Ensembl"/>
</dbReference>
<keyword evidence="2" id="KW-0325">Glycoprotein</keyword>
<feature type="domain" description="Sema" evidence="5">
    <location>
        <begin position="1"/>
        <end position="431"/>
    </location>
</feature>
<dbReference type="InterPro" id="IPR027231">
    <property type="entry name" value="Semaphorin"/>
</dbReference>
<dbReference type="Bgee" id="ENSNBRG00000022679">
    <property type="expression patterns" value="Expressed in mesonephros and 3 other cell types or tissues"/>
</dbReference>
<feature type="region of interest" description="Disordered" evidence="4">
    <location>
        <begin position="549"/>
        <end position="571"/>
    </location>
</feature>
<dbReference type="GO" id="GO:0030335">
    <property type="term" value="P:positive regulation of cell migration"/>
    <property type="evidence" value="ECO:0007669"/>
    <property type="project" value="TreeGrafter"/>
</dbReference>